<gene>
    <name evidence="3" type="ORF">GCM10010269_79920</name>
</gene>
<comment type="caution">
    <text evidence="3">The sequence shown here is derived from an EMBL/GenBank/DDBJ whole genome shotgun (WGS) entry which is preliminary data.</text>
</comment>
<evidence type="ECO:0000256" key="2">
    <source>
        <dbReference type="SAM" id="SignalP"/>
    </source>
</evidence>
<reference evidence="3" key="1">
    <citation type="journal article" date="2014" name="Int. J. Syst. Evol. Microbiol.">
        <title>Complete genome sequence of Corynebacterium casei LMG S-19264T (=DSM 44701T), isolated from a smear-ripened cheese.</title>
        <authorList>
            <consortium name="US DOE Joint Genome Institute (JGI-PGF)"/>
            <person name="Walter F."/>
            <person name="Albersmeier A."/>
            <person name="Kalinowski J."/>
            <person name="Ruckert C."/>
        </authorList>
    </citation>
    <scope>NUCLEOTIDE SEQUENCE</scope>
    <source>
        <strain evidence="3">JCM 4386</strain>
    </source>
</reference>
<keyword evidence="4" id="KW-1185">Reference proteome</keyword>
<name>A0A918GD60_9ACTN</name>
<evidence type="ECO:0000313" key="4">
    <source>
        <dbReference type="Proteomes" id="UP000606194"/>
    </source>
</evidence>
<evidence type="ECO:0000313" key="3">
    <source>
        <dbReference type="EMBL" id="GGS29202.1"/>
    </source>
</evidence>
<evidence type="ECO:0000256" key="1">
    <source>
        <dbReference type="SAM" id="MobiDB-lite"/>
    </source>
</evidence>
<dbReference type="Proteomes" id="UP000606194">
    <property type="component" value="Unassembled WGS sequence"/>
</dbReference>
<dbReference type="AlphaFoldDB" id="A0A918GD60"/>
<dbReference type="EMBL" id="BMTL01000058">
    <property type="protein sequence ID" value="GGS29202.1"/>
    <property type="molecule type" value="Genomic_DNA"/>
</dbReference>
<feature type="compositionally biased region" description="Low complexity" evidence="1">
    <location>
        <begin position="33"/>
        <end position="48"/>
    </location>
</feature>
<keyword evidence="2" id="KW-0732">Signal</keyword>
<evidence type="ECO:0008006" key="5">
    <source>
        <dbReference type="Google" id="ProtNLM"/>
    </source>
</evidence>
<organism evidence="3 4">
    <name type="scientific">Streptomyces humidus</name>
    <dbReference type="NCBI Taxonomy" id="52259"/>
    <lineage>
        <taxon>Bacteria</taxon>
        <taxon>Bacillati</taxon>
        <taxon>Actinomycetota</taxon>
        <taxon>Actinomycetes</taxon>
        <taxon>Kitasatosporales</taxon>
        <taxon>Streptomycetaceae</taxon>
        <taxon>Streptomyces</taxon>
    </lineage>
</organism>
<reference evidence="3" key="2">
    <citation type="submission" date="2020-09" db="EMBL/GenBank/DDBJ databases">
        <authorList>
            <person name="Sun Q."/>
            <person name="Ohkuma M."/>
        </authorList>
    </citation>
    <scope>NUCLEOTIDE SEQUENCE</scope>
    <source>
        <strain evidence="3">JCM 4386</strain>
    </source>
</reference>
<dbReference type="RefSeq" id="WP_190154207.1">
    <property type="nucleotide sequence ID" value="NZ_BMTL01000058.1"/>
</dbReference>
<feature type="signal peptide" evidence="2">
    <location>
        <begin position="1"/>
        <end position="25"/>
    </location>
</feature>
<feature type="chain" id="PRO_5039458352" description="Lipoprotein" evidence="2">
    <location>
        <begin position="26"/>
        <end position="211"/>
    </location>
</feature>
<proteinExistence type="predicted"/>
<feature type="compositionally biased region" description="Polar residues" evidence="1">
    <location>
        <begin position="59"/>
        <end position="109"/>
    </location>
</feature>
<sequence>MKKVTTRYAPTVAVVLACCCLPLTACGTEHPGARAAATAGPGASAADGTSDDGREDLPDTTSDDQGTLPDTTSDDQGTLPDTTSDDQGTLPDTTSDDQGTLPDTTSDDNGSAPANGPNRWFPMLREFRAYLATSVTKADAALAAHVTSVRIRVPVGSARSEAVVRVDYGVAEQAEADRTAGVFAHWRRSVYGDHGHVDVLGPAKTTAEKDW</sequence>
<protein>
    <recommendedName>
        <fullName evidence="5">Lipoprotein</fullName>
    </recommendedName>
</protein>
<feature type="region of interest" description="Disordered" evidence="1">
    <location>
        <begin position="31"/>
        <end position="119"/>
    </location>
</feature>
<accession>A0A918GD60</accession>
<dbReference type="PROSITE" id="PS51257">
    <property type="entry name" value="PROKAR_LIPOPROTEIN"/>
    <property type="match status" value="1"/>
</dbReference>